<evidence type="ECO:0000313" key="3">
    <source>
        <dbReference type="Proteomes" id="UP000223968"/>
    </source>
</evidence>
<gene>
    <name evidence="2" type="ORF">AJ79_03594</name>
</gene>
<reference evidence="2 3" key="1">
    <citation type="submission" date="2017-10" db="EMBL/GenBank/DDBJ databases">
        <title>Comparative genomics in systemic dimorphic fungi from Ajellomycetaceae.</title>
        <authorList>
            <person name="Munoz J.F."/>
            <person name="Mcewen J.G."/>
            <person name="Clay O.K."/>
            <person name="Cuomo C.A."/>
        </authorList>
    </citation>
    <scope>NUCLEOTIDE SEQUENCE [LARGE SCALE GENOMIC DNA]</scope>
    <source>
        <strain evidence="2 3">UAMH5409</strain>
    </source>
</reference>
<dbReference type="PANTHER" id="PTHR30383:SF31">
    <property type="entry name" value="SGNH HYDROLASE-TYPE ESTERASE DOMAIN-CONTAINING PROTEIN-RELATED"/>
    <property type="match status" value="1"/>
</dbReference>
<dbReference type="AlphaFoldDB" id="A0A2B7XXV1"/>
<dbReference type="InterPro" id="IPR051532">
    <property type="entry name" value="Ester_Hydrolysis_Enzymes"/>
</dbReference>
<dbReference type="Gene3D" id="3.40.50.1110">
    <property type="entry name" value="SGNH hydrolase"/>
    <property type="match status" value="1"/>
</dbReference>
<protein>
    <recommendedName>
        <fullName evidence="1">SGNH hydrolase-type esterase domain-containing protein</fullName>
    </recommendedName>
</protein>
<organism evidence="2 3">
    <name type="scientific">Helicocarpus griseus UAMH5409</name>
    <dbReference type="NCBI Taxonomy" id="1447875"/>
    <lineage>
        <taxon>Eukaryota</taxon>
        <taxon>Fungi</taxon>
        <taxon>Dikarya</taxon>
        <taxon>Ascomycota</taxon>
        <taxon>Pezizomycotina</taxon>
        <taxon>Eurotiomycetes</taxon>
        <taxon>Eurotiomycetidae</taxon>
        <taxon>Onygenales</taxon>
        <taxon>Ajellomycetaceae</taxon>
        <taxon>Helicocarpus</taxon>
    </lineage>
</organism>
<evidence type="ECO:0000259" key="1">
    <source>
        <dbReference type="Pfam" id="PF13472"/>
    </source>
</evidence>
<dbReference type="OrthoDB" id="6123at2759"/>
<keyword evidence="3" id="KW-1185">Reference proteome</keyword>
<dbReference type="EMBL" id="PDNB01000044">
    <property type="protein sequence ID" value="PGH13601.1"/>
    <property type="molecule type" value="Genomic_DNA"/>
</dbReference>
<evidence type="ECO:0000313" key="2">
    <source>
        <dbReference type="EMBL" id="PGH13601.1"/>
    </source>
</evidence>
<dbReference type="GO" id="GO:0004622">
    <property type="term" value="F:phosphatidylcholine lysophospholipase activity"/>
    <property type="evidence" value="ECO:0007669"/>
    <property type="project" value="TreeGrafter"/>
</dbReference>
<dbReference type="InterPro" id="IPR013830">
    <property type="entry name" value="SGNH_hydro"/>
</dbReference>
<accession>A0A2B7XXV1</accession>
<dbReference type="SUPFAM" id="SSF52266">
    <property type="entry name" value="SGNH hydrolase"/>
    <property type="match status" value="1"/>
</dbReference>
<dbReference type="InterPro" id="IPR036514">
    <property type="entry name" value="SGNH_hydro_sf"/>
</dbReference>
<dbReference type="PANTHER" id="PTHR30383">
    <property type="entry name" value="THIOESTERASE 1/PROTEASE 1/LYSOPHOSPHOLIPASE L1"/>
    <property type="match status" value="1"/>
</dbReference>
<comment type="caution">
    <text evidence="2">The sequence shown here is derived from an EMBL/GenBank/DDBJ whole genome shotgun (WGS) entry which is preliminary data.</text>
</comment>
<proteinExistence type="predicted"/>
<sequence>MKPFLKSLGAIALLGHQGTVMLPQAEHPSLCIDPRRFNYMEHFFLTRERIQKGASRCHESNEGRPGFRVEEVHAKAKPQFKLKPNVIFINAGTNDCTQQFDIPNIPQRMKGLVEDIFNNIPEVTVILPGLLPRTGNDACHKLINIEYGQVAADLAKQGRKIVFADTFNGYLTLDDLADEVHPNDHGYQKLTSIWWLAFTKAVEKGFITPPWTMACQIIQGTGIGPIQTQKGSGFHDGDYKHISVPIGDLFYFAEGMPGDENPNVFWADLDGDGYDEFIWYKDPVNHKGV</sequence>
<dbReference type="Proteomes" id="UP000223968">
    <property type="component" value="Unassembled WGS sequence"/>
</dbReference>
<name>A0A2B7XXV1_9EURO</name>
<dbReference type="Pfam" id="PF13472">
    <property type="entry name" value="Lipase_GDSL_2"/>
    <property type="match status" value="1"/>
</dbReference>
<feature type="domain" description="SGNH hydrolase-type esterase" evidence="1">
    <location>
        <begin position="60"/>
        <end position="188"/>
    </location>
</feature>